<dbReference type="InterPro" id="IPR011907">
    <property type="entry name" value="RNase_III"/>
</dbReference>
<dbReference type="AlphaFoldDB" id="A0A3A5KHB7"/>
<dbReference type="GO" id="GO:0008033">
    <property type="term" value="P:tRNA processing"/>
    <property type="evidence" value="ECO:0007669"/>
    <property type="project" value="UniProtKB-KW"/>
</dbReference>
<dbReference type="Pfam" id="PF00035">
    <property type="entry name" value="dsrm"/>
    <property type="match status" value="1"/>
</dbReference>
<evidence type="ECO:0000256" key="7">
    <source>
        <dbReference type="ARBA" id="ARBA00022884"/>
    </source>
</evidence>
<dbReference type="GO" id="GO:0019843">
    <property type="term" value="F:rRNA binding"/>
    <property type="evidence" value="ECO:0007669"/>
    <property type="project" value="UniProtKB-KW"/>
</dbReference>
<evidence type="ECO:0000313" key="12">
    <source>
        <dbReference type="Proteomes" id="UP000272706"/>
    </source>
</evidence>
<keyword evidence="6 8" id="KW-0378">Hydrolase</keyword>
<feature type="active site" evidence="8">
    <location>
        <position position="56"/>
    </location>
</feature>
<dbReference type="PROSITE" id="PS50137">
    <property type="entry name" value="DS_RBD"/>
    <property type="match status" value="1"/>
</dbReference>
<evidence type="ECO:0000256" key="6">
    <source>
        <dbReference type="ARBA" id="ARBA00022801"/>
    </source>
</evidence>
<dbReference type="SUPFAM" id="SSF54768">
    <property type="entry name" value="dsRNA-binding domain-like"/>
    <property type="match status" value="1"/>
</dbReference>
<dbReference type="GO" id="GO:0005737">
    <property type="term" value="C:cytoplasm"/>
    <property type="evidence" value="ECO:0007669"/>
    <property type="project" value="UniProtKB-SubCell"/>
</dbReference>
<dbReference type="CDD" id="cd10845">
    <property type="entry name" value="DSRM_RNAse_III_family"/>
    <property type="match status" value="1"/>
</dbReference>
<dbReference type="InterPro" id="IPR036389">
    <property type="entry name" value="RNase_III_sf"/>
</dbReference>
<keyword evidence="8" id="KW-0963">Cytoplasm</keyword>
<dbReference type="PANTHER" id="PTHR11207">
    <property type="entry name" value="RIBONUCLEASE III"/>
    <property type="match status" value="1"/>
</dbReference>
<dbReference type="SMART" id="SM00358">
    <property type="entry name" value="DSRM"/>
    <property type="match status" value="1"/>
</dbReference>
<keyword evidence="8" id="KW-0699">rRNA-binding</keyword>
<dbReference type="SUPFAM" id="SSF69065">
    <property type="entry name" value="RNase III domain-like"/>
    <property type="match status" value="1"/>
</dbReference>
<dbReference type="Gene3D" id="3.30.160.20">
    <property type="match status" value="1"/>
</dbReference>
<dbReference type="Gene3D" id="1.10.1520.10">
    <property type="entry name" value="Ribonuclease III domain"/>
    <property type="match status" value="1"/>
</dbReference>
<keyword evidence="7 8" id="KW-0694">RNA-binding</keyword>
<feature type="binding site" evidence="8">
    <location>
        <position position="128"/>
    </location>
    <ligand>
        <name>Mg(2+)</name>
        <dbReference type="ChEBI" id="CHEBI:18420"/>
    </ligand>
</feature>
<evidence type="ECO:0000256" key="8">
    <source>
        <dbReference type="HAMAP-Rule" id="MF_00104"/>
    </source>
</evidence>
<proteinExistence type="inferred from homology"/>
<organism evidence="11 12">
    <name type="scientific">Mesorhizobium waimense</name>
    <dbReference type="NCBI Taxonomy" id="1300307"/>
    <lineage>
        <taxon>Bacteria</taxon>
        <taxon>Pseudomonadati</taxon>
        <taxon>Pseudomonadota</taxon>
        <taxon>Alphaproteobacteria</taxon>
        <taxon>Hyphomicrobiales</taxon>
        <taxon>Phyllobacteriaceae</taxon>
        <taxon>Mesorhizobium</taxon>
    </lineage>
</organism>
<gene>
    <name evidence="8" type="primary">rnc</name>
    <name evidence="11" type="ORF">D3227_23155</name>
</gene>
<comment type="cofactor">
    <cofactor evidence="8">
        <name>Mg(2+)</name>
        <dbReference type="ChEBI" id="CHEBI:18420"/>
    </cofactor>
</comment>
<evidence type="ECO:0000256" key="1">
    <source>
        <dbReference type="ARBA" id="ARBA00000109"/>
    </source>
</evidence>
<dbReference type="PROSITE" id="PS00517">
    <property type="entry name" value="RNASE_3_1"/>
    <property type="match status" value="1"/>
</dbReference>
<feature type="binding site" evidence="8">
    <location>
        <position position="52"/>
    </location>
    <ligand>
        <name>Mg(2+)</name>
        <dbReference type="ChEBI" id="CHEBI:18420"/>
    </ligand>
</feature>
<reference evidence="11 12" key="1">
    <citation type="submission" date="2018-09" db="EMBL/GenBank/DDBJ databases">
        <title>Mesorhizobium carmichaelinearum sp. nov. isolated from Carmichaelinea spp. root nodules in New Zealand.</title>
        <authorList>
            <person name="De Meyer S.E."/>
        </authorList>
    </citation>
    <scope>NUCLEOTIDE SEQUENCE [LARGE SCALE GENOMIC DNA]</scope>
    <source>
        <strain evidence="11 12">ICMP19557</strain>
    </source>
</reference>
<dbReference type="GO" id="GO:0004525">
    <property type="term" value="F:ribonuclease III activity"/>
    <property type="evidence" value="ECO:0007669"/>
    <property type="project" value="UniProtKB-UniRule"/>
</dbReference>
<evidence type="ECO:0000256" key="5">
    <source>
        <dbReference type="ARBA" id="ARBA00022759"/>
    </source>
</evidence>
<keyword evidence="8" id="KW-0698">rRNA processing</keyword>
<keyword evidence="8" id="KW-0819">tRNA processing</keyword>
<sequence>MAATKRLTADALAEALMQRTGHAFADRQRLQRALTHASARSSHAGVDYERFEFLGDRVLGLVVADMLLAAFPDAAEGELSLRLNALVNAEALSEIAEEIGLPELIRAGSDVRGLDGRKRVNLRADALESLIAVLYLDGGLEAARAFIHKYWQPRSQAIGAARRDAKTELQEWAHQAAAGAMPAYRIDSREGPDHDPLFTVSVKVGAFAPATGNGRSKREAEQAAAAALLMREGVWITASAQKSDSIFGKHDA</sequence>
<comment type="catalytic activity">
    <reaction evidence="1 8">
        <text>Endonucleolytic cleavage to 5'-phosphomonoester.</text>
        <dbReference type="EC" id="3.1.26.3"/>
    </reaction>
</comment>
<dbReference type="EC" id="3.1.26.3" evidence="8"/>
<evidence type="ECO:0000313" key="11">
    <source>
        <dbReference type="EMBL" id="RJT34933.1"/>
    </source>
</evidence>
<evidence type="ECO:0000256" key="3">
    <source>
        <dbReference type="ARBA" id="ARBA00022664"/>
    </source>
</evidence>
<keyword evidence="8" id="KW-0479">Metal-binding</keyword>
<dbReference type="SMART" id="SM00535">
    <property type="entry name" value="RIBOc"/>
    <property type="match status" value="1"/>
</dbReference>
<evidence type="ECO:0000259" key="9">
    <source>
        <dbReference type="PROSITE" id="PS50137"/>
    </source>
</evidence>
<comment type="subunit">
    <text evidence="8">Homodimer.</text>
</comment>
<dbReference type="RefSeq" id="WP_120016605.1">
    <property type="nucleotide sequence ID" value="NZ_QZWZ01000019.1"/>
</dbReference>
<keyword evidence="12" id="KW-1185">Reference proteome</keyword>
<dbReference type="PANTHER" id="PTHR11207:SF0">
    <property type="entry name" value="RIBONUCLEASE 3"/>
    <property type="match status" value="1"/>
</dbReference>
<dbReference type="NCBIfam" id="TIGR02191">
    <property type="entry name" value="RNaseIII"/>
    <property type="match status" value="1"/>
</dbReference>
<dbReference type="EMBL" id="QZWZ01000019">
    <property type="protein sequence ID" value="RJT34933.1"/>
    <property type="molecule type" value="Genomic_DNA"/>
</dbReference>
<feature type="active site" evidence="8">
    <location>
        <position position="128"/>
    </location>
</feature>
<dbReference type="Pfam" id="PF14622">
    <property type="entry name" value="Ribonucleas_3_3"/>
    <property type="match status" value="1"/>
</dbReference>
<keyword evidence="3 8" id="KW-0507">mRNA processing</keyword>
<comment type="subcellular location">
    <subcellularLocation>
        <location evidence="8">Cytoplasm</location>
    </subcellularLocation>
</comment>
<dbReference type="PROSITE" id="PS50142">
    <property type="entry name" value="RNASE_3_2"/>
    <property type="match status" value="1"/>
</dbReference>
<dbReference type="GO" id="GO:0003725">
    <property type="term" value="F:double-stranded RNA binding"/>
    <property type="evidence" value="ECO:0007669"/>
    <property type="project" value="TreeGrafter"/>
</dbReference>
<keyword evidence="5 8" id="KW-0255">Endonuclease</keyword>
<keyword evidence="4 8" id="KW-0540">Nuclease</keyword>
<dbReference type="GO" id="GO:0046872">
    <property type="term" value="F:metal ion binding"/>
    <property type="evidence" value="ECO:0007669"/>
    <property type="project" value="UniProtKB-KW"/>
</dbReference>
<dbReference type="InterPro" id="IPR014720">
    <property type="entry name" value="dsRBD_dom"/>
</dbReference>
<dbReference type="GO" id="GO:0010468">
    <property type="term" value="P:regulation of gene expression"/>
    <property type="evidence" value="ECO:0007669"/>
    <property type="project" value="TreeGrafter"/>
</dbReference>
<dbReference type="CDD" id="cd00593">
    <property type="entry name" value="RIBOc"/>
    <property type="match status" value="1"/>
</dbReference>
<dbReference type="GO" id="GO:0006397">
    <property type="term" value="P:mRNA processing"/>
    <property type="evidence" value="ECO:0007669"/>
    <property type="project" value="UniProtKB-UniRule"/>
</dbReference>
<evidence type="ECO:0000256" key="2">
    <source>
        <dbReference type="ARBA" id="ARBA00010183"/>
    </source>
</evidence>
<evidence type="ECO:0000259" key="10">
    <source>
        <dbReference type="PROSITE" id="PS50142"/>
    </source>
</evidence>
<feature type="binding site" evidence="8">
    <location>
        <position position="125"/>
    </location>
    <ligand>
        <name>Mg(2+)</name>
        <dbReference type="ChEBI" id="CHEBI:18420"/>
    </ligand>
</feature>
<dbReference type="Proteomes" id="UP000272706">
    <property type="component" value="Unassembled WGS sequence"/>
</dbReference>
<protein>
    <recommendedName>
        <fullName evidence="8">Ribonuclease 3</fullName>
        <ecNumber evidence="8">3.1.26.3</ecNumber>
    </recommendedName>
    <alternativeName>
        <fullName evidence="8">Ribonuclease III</fullName>
        <shortName evidence="8">RNase III</shortName>
    </alternativeName>
</protein>
<feature type="domain" description="RNase III" evidence="10">
    <location>
        <begin position="13"/>
        <end position="139"/>
    </location>
</feature>
<comment type="similarity">
    <text evidence="2">Belongs to the ribonuclease III family.</text>
</comment>
<dbReference type="InterPro" id="IPR000999">
    <property type="entry name" value="RNase_III_dom"/>
</dbReference>
<feature type="domain" description="DRBM" evidence="9">
    <location>
        <begin position="164"/>
        <end position="234"/>
    </location>
</feature>
<dbReference type="HAMAP" id="MF_00104">
    <property type="entry name" value="RNase_III"/>
    <property type="match status" value="1"/>
</dbReference>
<dbReference type="GO" id="GO:0006364">
    <property type="term" value="P:rRNA processing"/>
    <property type="evidence" value="ECO:0007669"/>
    <property type="project" value="UniProtKB-UniRule"/>
</dbReference>
<keyword evidence="8" id="KW-0460">Magnesium</keyword>
<dbReference type="OrthoDB" id="9805026at2"/>
<comment type="caution">
    <text evidence="11">The sequence shown here is derived from an EMBL/GenBank/DDBJ whole genome shotgun (WGS) entry which is preliminary data.</text>
</comment>
<name>A0A3A5KHB7_9HYPH</name>
<comment type="function">
    <text evidence="8">Digests double-stranded RNA. Involved in the processing of primary rRNA transcript to yield the immediate precursors to the large and small rRNAs (23S and 16S). Processes some mRNAs, and tRNAs when they are encoded in the rRNA operon. Processes pre-crRNA and tracrRNA of type II CRISPR loci if present in the organism.</text>
</comment>
<evidence type="ECO:0000256" key="4">
    <source>
        <dbReference type="ARBA" id="ARBA00022722"/>
    </source>
</evidence>
<accession>A0A3A5KHB7</accession>